<evidence type="ECO:0000313" key="3">
    <source>
        <dbReference type="Proteomes" id="UP001302368"/>
    </source>
</evidence>
<dbReference type="Proteomes" id="UP001302368">
    <property type="component" value="Chromosome"/>
</dbReference>
<protein>
    <submittedName>
        <fullName evidence="2">Phage filamentation protein Fil family protein</fullName>
    </submittedName>
</protein>
<gene>
    <name evidence="2" type="ORF">Q8Y70_15805</name>
</gene>
<name>A0ABZ0MKR7_9ENTR</name>
<feature type="compositionally biased region" description="Polar residues" evidence="1">
    <location>
        <begin position="9"/>
        <end position="19"/>
    </location>
</feature>
<dbReference type="InterPro" id="IPR021221">
    <property type="entry name" value="Fil"/>
</dbReference>
<sequence>MKDIASMLKRQSPTQQLPSYGNGWIELPNGQRWNPSHIYKFNTNPQPLWRRAIKFLGGVHAF</sequence>
<dbReference type="EMBL" id="CP137744">
    <property type="protein sequence ID" value="WOZ76062.1"/>
    <property type="molecule type" value="Genomic_DNA"/>
</dbReference>
<organism evidence="2 3">
    <name type="scientific">Kosakonia sacchari</name>
    <dbReference type="NCBI Taxonomy" id="1158459"/>
    <lineage>
        <taxon>Bacteria</taxon>
        <taxon>Pseudomonadati</taxon>
        <taxon>Pseudomonadota</taxon>
        <taxon>Gammaproteobacteria</taxon>
        <taxon>Enterobacterales</taxon>
        <taxon>Enterobacteriaceae</taxon>
        <taxon>Kosakonia</taxon>
    </lineage>
</organism>
<dbReference type="Pfam" id="PF10893">
    <property type="entry name" value="Phage_186_Fil"/>
    <property type="match status" value="1"/>
</dbReference>
<proteinExistence type="predicted"/>
<evidence type="ECO:0000313" key="2">
    <source>
        <dbReference type="EMBL" id="WOZ76062.1"/>
    </source>
</evidence>
<feature type="region of interest" description="Disordered" evidence="1">
    <location>
        <begin position="1"/>
        <end position="21"/>
    </location>
</feature>
<dbReference type="RefSeq" id="WP_305736618.1">
    <property type="nucleotide sequence ID" value="NZ_CP137744.1"/>
</dbReference>
<evidence type="ECO:0000256" key="1">
    <source>
        <dbReference type="SAM" id="MobiDB-lite"/>
    </source>
</evidence>
<keyword evidence="3" id="KW-1185">Reference proteome</keyword>
<reference evidence="2 3" key="1">
    <citation type="submission" date="2023-10" db="EMBL/GenBank/DDBJ databases">
        <title>Genome sequencing of the isolated polysaccharide-producing bacterium Kosakonia sacchari KS2022.</title>
        <authorList>
            <person name="Yi X."/>
        </authorList>
    </citation>
    <scope>NUCLEOTIDE SEQUENCE [LARGE SCALE GENOMIC DNA]</scope>
    <source>
        <strain evidence="2 3">KS2022</strain>
    </source>
</reference>
<accession>A0ABZ0MKR7</accession>